<dbReference type="AlphaFoldDB" id="A0A7W7CQY4"/>
<dbReference type="PANTHER" id="PTHR31435">
    <property type="entry name" value="PROTEIN NATD1"/>
    <property type="match status" value="1"/>
</dbReference>
<dbReference type="InterPro" id="IPR031165">
    <property type="entry name" value="GNAT_YJDJ"/>
</dbReference>
<keyword evidence="3" id="KW-1185">Reference proteome</keyword>
<dbReference type="Proteomes" id="UP000542742">
    <property type="component" value="Unassembled WGS sequence"/>
</dbReference>
<dbReference type="SUPFAM" id="SSF55729">
    <property type="entry name" value="Acyl-CoA N-acyltransferases (Nat)"/>
    <property type="match status" value="1"/>
</dbReference>
<reference evidence="2 3" key="1">
    <citation type="submission" date="2020-08" db="EMBL/GenBank/DDBJ databases">
        <title>Sequencing the genomes of 1000 actinobacteria strains.</title>
        <authorList>
            <person name="Klenk H.-P."/>
        </authorList>
    </citation>
    <scope>NUCLEOTIDE SEQUENCE [LARGE SCALE GENOMIC DNA]</scope>
    <source>
        <strain evidence="2 3">DSM 45518</strain>
    </source>
</reference>
<evidence type="ECO:0000313" key="2">
    <source>
        <dbReference type="EMBL" id="MBB4693057.1"/>
    </source>
</evidence>
<comment type="caution">
    <text evidence="2">The sequence shown here is derived from an EMBL/GenBank/DDBJ whole genome shotgun (WGS) entry which is preliminary data.</text>
</comment>
<gene>
    <name evidence="2" type="ORF">BKA14_003205</name>
</gene>
<dbReference type="EMBL" id="JACHMF010000001">
    <property type="protein sequence ID" value="MBB4693057.1"/>
    <property type="molecule type" value="Genomic_DNA"/>
</dbReference>
<evidence type="ECO:0000259" key="1">
    <source>
        <dbReference type="PROSITE" id="PS51729"/>
    </source>
</evidence>
<sequence length="98" mass="11405">MSDTVEVHDNPDRHRYEITVAGELAGFVVYLLEPEKIVFVHTEIEMAYEGRGLGSRLARDTLDDARRRHLRVVPACPFFARFIRNHPEYQDLTHAVRD</sequence>
<organism evidence="2 3">
    <name type="scientific">Paractinoplanes abujensis</name>
    <dbReference type="NCBI Taxonomy" id="882441"/>
    <lineage>
        <taxon>Bacteria</taxon>
        <taxon>Bacillati</taxon>
        <taxon>Actinomycetota</taxon>
        <taxon>Actinomycetes</taxon>
        <taxon>Micromonosporales</taxon>
        <taxon>Micromonosporaceae</taxon>
        <taxon>Paractinoplanes</taxon>
    </lineage>
</organism>
<proteinExistence type="predicted"/>
<name>A0A7W7CQY4_9ACTN</name>
<dbReference type="PANTHER" id="PTHR31435:SF10">
    <property type="entry name" value="BSR4717 PROTEIN"/>
    <property type="match status" value="1"/>
</dbReference>
<dbReference type="Pfam" id="PF14542">
    <property type="entry name" value="Acetyltransf_CG"/>
    <property type="match status" value="1"/>
</dbReference>
<accession>A0A7W7CQY4</accession>
<dbReference type="PROSITE" id="PS51729">
    <property type="entry name" value="GNAT_YJDJ"/>
    <property type="match status" value="1"/>
</dbReference>
<dbReference type="InterPro" id="IPR045057">
    <property type="entry name" value="Gcn5-rel_NAT"/>
</dbReference>
<dbReference type="CDD" id="cd04301">
    <property type="entry name" value="NAT_SF"/>
    <property type="match status" value="1"/>
</dbReference>
<dbReference type="RefSeq" id="WP_184951718.1">
    <property type="nucleotide sequence ID" value="NZ_BOMC01000083.1"/>
</dbReference>
<dbReference type="GO" id="GO:0016740">
    <property type="term" value="F:transferase activity"/>
    <property type="evidence" value="ECO:0007669"/>
    <property type="project" value="UniProtKB-KW"/>
</dbReference>
<feature type="domain" description="N-acetyltransferase" evidence="1">
    <location>
        <begin position="8"/>
        <end position="94"/>
    </location>
</feature>
<protein>
    <submittedName>
        <fullName evidence="2">Putative GNAT family acetyltransferase</fullName>
    </submittedName>
</protein>
<dbReference type="Gene3D" id="3.40.630.30">
    <property type="match status" value="1"/>
</dbReference>
<keyword evidence="2" id="KW-0808">Transferase</keyword>
<evidence type="ECO:0000313" key="3">
    <source>
        <dbReference type="Proteomes" id="UP000542742"/>
    </source>
</evidence>
<dbReference type="InterPro" id="IPR016181">
    <property type="entry name" value="Acyl_CoA_acyltransferase"/>
</dbReference>